<dbReference type="AlphaFoldDB" id="A0AA36IVZ6"/>
<gene>
    <name evidence="2" type="ORF">EVOR1521_LOCUS19493</name>
</gene>
<sequence>MSERRSPRRVRLSKAKLTEPERQFLLQCLGDEDFFSADSGSDFESLPGSPRNDADEALAKRIRFLLSKGDSDGEDDELPNDAGLSLETIHAFDPASLARLGKRNVLNYIFIDDDEEEDGCTEGIEEIFSFDMDKVAEALRRGVDRSELSSVIEEAMVKDLPVRISRSQAMPSSSSTLTPRTGELSGLMTPPSMPDLEGLMTPPKGPASSCGQGKRFEMEAELAARLEPLEKPPGGRQSCPARAGMRRSSIAQHPQLLEAVSAATARHRRSMAKVVEAELRQDGLRPSVAAKVRRSVASAQRHRRASFIRAAEVLEVAGVGVGESGAQEEVLEQLDVVQQAVEEAARRHRQSIIVAVAHVTNTIDEEEPEPLPEGHEDDAPLSPTSPTSPASPLNFESYLQDAVNEIIAAAFAGLRSCGCLSRKR</sequence>
<keyword evidence="3" id="KW-1185">Reference proteome</keyword>
<dbReference type="EMBL" id="CAUJNA010003001">
    <property type="protein sequence ID" value="CAJ1394945.1"/>
    <property type="molecule type" value="Genomic_DNA"/>
</dbReference>
<protein>
    <submittedName>
        <fullName evidence="2">Uncharacterized protein</fullName>
    </submittedName>
</protein>
<reference evidence="2" key="1">
    <citation type="submission" date="2023-08" db="EMBL/GenBank/DDBJ databases">
        <authorList>
            <person name="Chen Y."/>
            <person name="Shah S."/>
            <person name="Dougan E. K."/>
            <person name="Thang M."/>
            <person name="Chan C."/>
        </authorList>
    </citation>
    <scope>NUCLEOTIDE SEQUENCE</scope>
</reference>
<proteinExistence type="predicted"/>
<feature type="compositionally biased region" description="Polar residues" evidence="1">
    <location>
        <begin position="167"/>
        <end position="179"/>
    </location>
</feature>
<name>A0AA36IVZ6_9DINO</name>
<evidence type="ECO:0000313" key="2">
    <source>
        <dbReference type="EMBL" id="CAJ1394945.1"/>
    </source>
</evidence>
<comment type="caution">
    <text evidence="2">The sequence shown here is derived from an EMBL/GenBank/DDBJ whole genome shotgun (WGS) entry which is preliminary data.</text>
</comment>
<evidence type="ECO:0000256" key="1">
    <source>
        <dbReference type="SAM" id="MobiDB-lite"/>
    </source>
</evidence>
<feature type="region of interest" description="Disordered" evidence="1">
    <location>
        <begin position="167"/>
        <end position="191"/>
    </location>
</feature>
<accession>A0AA36IVZ6</accession>
<dbReference type="Proteomes" id="UP001178507">
    <property type="component" value="Unassembled WGS sequence"/>
</dbReference>
<organism evidence="2 3">
    <name type="scientific">Effrenium voratum</name>
    <dbReference type="NCBI Taxonomy" id="2562239"/>
    <lineage>
        <taxon>Eukaryota</taxon>
        <taxon>Sar</taxon>
        <taxon>Alveolata</taxon>
        <taxon>Dinophyceae</taxon>
        <taxon>Suessiales</taxon>
        <taxon>Symbiodiniaceae</taxon>
        <taxon>Effrenium</taxon>
    </lineage>
</organism>
<evidence type="ECO:0000313" key="3">
    <source>
        <dbReference type="Proteomes" id="UP001178507"/>
    </source>
</evidence>
<feature type="compositionally biased region" description="Low complexity" evidence="1">
    <location>
        <begin position="380"/>
        <end position="393"/>
    </location>
</feature>
<feature type="region of interest" description="Disordered" evidence="1">
    <location>
        <begin position="363"/>
        <end position="393"/>
    </location>
</feature>